<dbReference type="Pfam" id="PF17762">
    <property type="entry name" value="HTH_ParB"/>
    <property type="match status" value="1"/>
</dbReference>
<dbReference type="Gene3D" id="1.10.10.2830">
    <property type="match status" value="1"/>
</dbReference>
<dbReference type="InterPro" id="IPR004437">
    <property type="entry name" value="ParB/RepB/Spo0J"/>
</dbReference>
<dbReference type="InterPro" id="IPR041468">
    <property type="entry name" value="HTH_ParB/Spo0J"/>
</dbReference>
<reference evidence="4" key="1">
    <citation type="submission" date="2015-10" db="EMBL/GenBank/DDBJ databases">
        <title>Niche specialization of a soil ammonia-oxidizing archaeon, Candidatus Nitrosocosmicus oleophilus.</title>
        <authorList>
            <person name="Jung M.-Y."/>
            <person name="Rhee S.-K."/>
        </authorList>
    </citation>
    <scope>NUCLEOTIDE SEQUENCE [LARGE SCALE GENOMIC DNA]</scope>
    <source>
        <strain evidence="4">MY3</strain>
    </source>
</reference>
<dbReference type="GO" id="GO:0003677">
    <property type="term" value="F:DNA binding"/>
    <property type="evidence" value="ECO:0007669"/>
    <property type="project" value="InterPro"/>
</dbReference>
<dbReference type="RefSeq" id="WP_196816866.1">
    <property type="nucleotide sequence ID" value="NZ_CP012850.1"/>
</dbReference>
<dbReference type="OrthoDB" id="11840at2157"/>
<gene>
    <name evidence="3" type="primary">spo0C_6</name>
    <name evidence="3" type="ORF">NMY3_03702</name>
</gene>
<dbReference type="Pfam" id="PF02195">
    <property type="entry name" value="ParB_N"/>
    <property type="match status" value="1"/>
</dbReference>
<dbReference type="GO" id="GO:0005694">
    <property type="term" value="C:chromosome"/>
    <property type="evidence" value="ECO:0007669"/>
    <property type="project" value="TreeGrafter"/>
</dbReference>
<dbReference type="KEGG" id="taa:NMY3_03702"/>
<evidence type="ECO:0000313" key="4">
    <source>
        <dbReference type="Proteomes" id="UP000058925"/>
    </source>
</evidence>
<dbReference type="InterPro" id="IPR036086">
    <property type="entry name" value="ParB/Sulfiredoxin_sf"/>
</dbReference>
<dbReference type="InterPro" id="IPR050336">
    <property type="entry name" value="Chromosome_partition/occlusion"/>
</dbReference>
<dbReference type="GeneID" id="60423497"/>
<name>A0A654M231_9ARCH</name>
<dbReference type="PANTHER" id="PTHR33375:SF1">
    <property type="entry name" value="CHROMOSOME-PARTITIONING PROTEIN PARB-RELATED"/>
    <property type="match status" value="1"/>
</dbReference>
<dbReference type="NCBIfam" id="TIGR00180">
    <property type="entry name" value="parB_part"/>
    <property type="match status" value="1"/>
</dbReference>
<dbReference type="Gene3D" id="3.90.1530.30">
    <property type="match status" value="1"/>
</dbReference>
<dbReference type="Proteomes" id="UP000058925">
    <property type="component" value="Chromosome"/>
</dbReference>
<protein>
    <submittedName>
        <fullName evidence="3">Chromosome-partitioning protein Spo0J</fullName>
    </submittedName>
</protein>
<dbReference type="SUPFAM" id="SSF109709">
    <property type="entry name" value="KorB DNA-binding domain-like"/>
    <property type="match status" value="1"/>
</dbReference>
<dbReference type="InterPro" id="IPR003115">
    <property type="entry name" value="ParB_N"/>
</dbReference>
<dbReference type="SMART" id="SM00470">
    <property type="entry name" value="ParB"/>
    <property type="match status" value="1"/>
</dbReference>
<keyword evidence="1" id="KW-0159">Chromosome partition</keyword>
<keyword evidence="4" id="KW-1185">Reference proteome</keyword>
<dbReference type="GO" id="GO:0007059">
    <property type="term" value="P:chromosome segregation"/>
    <property type="evidence" value="ECO:0007669"/>
    <property type="project" value="UniProtKB-KW"/>
</dbReference>
<sequence length="290" mass="33280">MATTLNNGSRLFGEIENIRISDIHLPSNNLRISNSLNIEKIANSIRQHGLLHPLVVKPRSNHFEIVAGYRRFLACKSLHWKKIPCHIANLDDMQTFEVAMVENIRRKSFTPLEEANAFKIYVSDKGWGGVTDLSNRIGRSPSSIIRRIGLLDLPEDVLDSIKRSELSPSTAAELFRVKDPIKQSHLAKLVARQHLTTKKVRRIVSNDLLSNNPSDSETRSQLRAFDKSIIVLRVALNKIATIMDEENKDDLLIQELLLYQRNILHNQIGILLKCKKKYEKKILRYRNHIK</sequence>
<dbReference type="SUPFAM" id="SSF110849">
    <property type="entry name" value="ParB/Sulfiredoxin"/>
    <property type="match status" value="1"/>
</dbReference>
<feature type="domain" description="ParB-like N-terminal" evidence="2">
    <location>
        <begin position="16"/>
        <end position="104"/>
    </location>
</feature>
<evidence type="ECO:0000313" key="3">
    <source>
        <dbReference type="EMBL" id="ALI37884.1"/>
    </source>
</evidence>
<accession>A0A654M231</accession>
<organism evidence="3 4">
    <name type="scientific">Candidatus Nitrosocosmicus oleophilus</name>
    <dbReference type="NCBI Taxonomy" id="1353260"/>
    <lineage>
        <taxon>Archaea</taxon>
        <taxon>Nitrososphaerota</taxon>
        <taxon>Nitrososphaeria</taxon>
        <taxon>Nitrososphaerales</taxon>
        <taxon>Nitrososphaeraceae</taxon>
        <taxon>Candidatus Nitrosocosmicus</taxon>
    </lineage>
</organism>
<evidence type="ECO:0000256" key="1">
    <source>
        <dbReference type="ARBA" id="ARBA00022829"/>
    </source>
</evidence>
<proteinExistence type="predicted"/>
<evidence type="ECO:0000259" key="2">
    <source>
        <dbReference type="SMART" id="SM00470"/>
    </source>
</evidence>
<dbReference type="EMBL" id="CP012850">
    <property type="protein sequence ID" value="ALI37884.1"/>
    <property type="molecule type" value="Genomic_DNA"/>
</dbReference>
<dbReference type="PANTHER" id="PTHR33375">
    <property type="entry name" value="CHROMOSOME-PARTITIONING PROTEIN PARB-RELATED"/>
    <property type="match status" value="1"/>
</dbReference>
<dbReference type="AlphaFoldDB" id="A0A654M231"/>